<comment type="caution">
    <text evidence="2">The sequence shown here is derived from an EMBL/GenBank/DDBJ whole genome shotgun (WGS) entry which is preliminary data.</text>
</comment>
<organism evidence="2 3">
    <name type="scientific">Peronospora matthiolae</name>
    <dbReference type="NCBI Taxonomy" id="2874970"/>
    <lineage>
        <taxon>Eukaryota</taxon>
        <taxon>Sar</taxon>
        <taxon>Stramenopiles</taxon>
        <taxon>Oomycota</taxon>
        <taxon>Peronosporomycetes</taxon>
        <taxon>Peronosporales</taxon>
        <taxon>Peronosporaceae</taxon>
        <taxon>Peronospora</taxon>
    </lineage>
</organism>
<reference evidence="2" key="1">
    <citation type="submission" date="2024-01" db="EMBL/GenBank/DDBJ databases">
        <authorList>
            <person name="Webb A."/>
        </authorList>
    </citation>
    <scope>NUCLEOTIDE SEQUENCE</scope>
    <source>
        <strain evidence="2">Pm1</strain>
    </source>
</reference>
<evidence type="ECO:0000256" key="1">
    <source>
        <dbReference type="SAM" id="MobiDB-lite"/>
    </source>
</evidence>
<feature type="compositionally biased region" description="Basic and acidic residues" evidence="1">
    <location>
        <begin position="79"/>
        <end position="91"/>
    </location>
</feature>
<dbReference type="EMBL" id="CAKLBY020000007">
    <property type="protein sequence ID" value="CAK7896124.1"/>
    <property type="molecule type" value="Genomic_DNA"/>
</dbReference>
<dbReference type="AlphaFoldDB" id="A0AAV1T490"/>
<evidence type="ECO:0000313" key="3">
    <source>
        <dbReference type="Proteomes" id="UP001162060"/>
    </source>
</evidence>
<accession>A0AAV1T490</accession>
<proteinExistence type="predicted"/>
<feature type="compositionally biased region" description="Polar residues" evidence="1">
    <location>
        <begin position="59"/>
        <end position="78"/>
    </location>
</feature>
<dbReference type="Proteomes" id="UP001162060">
    <property type="component" value="Unassembled WGS sequence"/>
</dbReference>
<feature type="region of interest" description="Disordered" evidence="1">
    <location>
        <begin position="59"/>
        <end position="106"/>
    </location>
</feature>
<protein>
    <submittedName>
        <fullName evidence="2">Uncharacterized protein</fullName>
    </submittedName>
</protein>
<gene>
    <name evidence="2" type="ORF">PM001_LOCUS1185</name>
</gene>
<name>A0AAV1T490_9STRA</name>
<sequence length="118" mass="13004">MSKNLPSVPQINKHGNFQVVFDGDTMYVARKDSNQVVAAADLVDRLYWLRTTQRSANATSLSNAVGSTCTNGPCSSRRASQDGDKPHDQGRSHPLPSRMDQVYVADVNKGRWSKTIPE</sequence>
<evidence type="ECO:0000313" key="2">
    <source>
        <dbReference type="EMBL" id="CAK7896124.1"/>
    </source>
</evidence>